<evidence type="ECO:0000259" key="8">
    <source>
        <dbReference type="Pfam" id="PF26355"/>
    </source>
</evidence>
<dbReference type="Pfam" id="PF13424">
    <property type="entry name" value="TPR_12"/>
    <property type="match status" value="1"/>
</dbReference>
<name>A0ABX2D226_9CYAN</name>
<dbReference type="InterPro" id="IPR011990">
    <property type="entry name" value="TPR-like_helical_dom_sf"/>
</dbReference>
<dbReference type="RefSeq" id="WP_172190459.1">
    <property type="nucleotide sequence ID" value="NZ_CAWPPK010000306.1"/>
</dbReference>
<feature type="domain" description="vWA-MoxR associated protein N-terminal HTH" evidence="8">
    <location>
        <begin position="1"/>
        <end position="87"/>
    </location>
</feature>
<evidence type="ECO:0000256" key="1">
    <source>
        <dbReference type="ARBA" id="ARBA00004496"/>
    </source>
</evidence>
<feature type="domain" description="NB-ARC" evidence="7">
    <location>
        <begin position="128"/>
        <end position="217"/>
    </location>
</feature>
<evidence type="ECO:0000313" key="9">
    <source>
        <dbReference type="EMBL" id="NQE36571.1"/>
    </source>
</evidence>
<dbReference type="PROSITE" id="PS50005">
    <property type="entry name" value="TPR"/>
    <property type="match status" value="2"/>
</dbReference>
<dbReference type="SUPFAM" id="SSF48452">
    <property type="entry name" value="TPR-like"/>
    <property type="match status" value="2"/>
</dbReference>
<dbReference type="InterPro" id="IPR002182">
    <property type="entry name" value="NB-ARC"/>
</dbReference>
<sequence>MNIAQALDFINSQLMANTLKTLSTIETTILKEAWKGKDSQTYKQIGQNTNYDGDSIKQAAYELWKRLKQLCGETVNRDNVQAVVERYYNKVSIASPPVPTPVPTPSAPTYTDFVGREGAIAHLNTRINQGAKVILIQAPGGVGKTTLAQEYLKSQGFDLILELLMAKEKENITLVESVIEEWLKRDFQEEPGREFGVTLGRLKRQLQTRRVGILIDNLEPALDGQGRFIEPHRSYVDLLRVLADYSVQSVTLITSREPLAECVGVTNYPLPSLDEKAWHDFFSRRDIEIDEITIQEMHKAYGGNALAMNILCDPIQRDGGMVAYWQEHKVEADLLVELAVENLVKEQFNRLEKTYPEAYRLLCRLGCYRYQDVPTVPTEGLLCLLWDVPEGQRRRVIESLRSRSLVECLKGEYWLHPVIRAEAISRLRDSEDWEEANRKAADFWTDSVKKIEAIPDAMRAFEAYHHCIMIYDIEQAAAVIVRQRYSKWRLDEPLTNSFYRLGLLQEMIFAINQIINRVSPGAHLTRLYNSLGNFYWITGALNLSIKCHKNCYNLAVDFQIKELEIISLSNIGLCQIEAGELEEALLLFEKVNSLSNCTNLHEQQIGAWFCLALIHSRLGFCQQARLFIENVCSELSFRLGARGTGYRLVFLGQAYKELGEKEKSLEMYHNALLFAEESHYTQIKAKALYGLAELYRIQGEFETALSHHSESIELLDKIGAKSDLAEAYYQRALTYQKMGNTVDSEEYFNQAITLYEEMEAPKQIARVRQSILMMS</sequence>
<feature type="repeat" description="TPR" evidence="6">
    <location>
        <begin position="725"/>
        <end position="758"/>
    </location>
</feature>
<evidence type="ECO:0000256" key="6">
    <source>
        <dbReference type="PROSITE-ProRule" id="PRU00339"/>
    </source>
</evidence>
<dbReference type="Pfam" id="PF00931">
    <property type="entry name" value="NB-ARC"/>
    <property type="match status" value="1"/>
</dbReference>
<dbReference type="SMART" id="SM00028">
    <property type="entry name" value="TPR"/>
    <property type="match status" value="5"/>
</dbReference>
<dbReference type="Gene3D" id="3.40.50.300">
    <property type="entry name" value="P-loop containing nucleotide triphosphate hydrolases"/>
    <property type="match status" value="1"/>
</dbReference>
<evidence type="ECO:0000256" key="5">
    <source>
        <dbReference type="ARBA" id="ARBA00038253"/>
    </source>
</evidence>
<accession>A0ABX2D226</accession>
<dbReference type="InterPro" id="IPR027417">
    <property type="entry name" value="P-loop_NTPase"/>
</dbReference>
<dbReference type="Gene3D" id="1.25.40.10">
    <property type="entry name" value="Tetratricopeptide repeat domain"/>
    <property type="match status" value="2"/>
</dbReference>
<keyword evidence="2" id="KW-0963">Cytoplasm</keyword>
<dbReference type="InterPro" id="IPR019734">
    <property type="entry name" value="TPR_rpt"/>
</dbReference>
<dbReference type="Proteomes" id="UP000702425">
    <property type="component" value="Unassembled WGS sequence"/>
</dbReference>
<keyword evidence="4 6" id="KW-0802">TPR repeat</keyword>
<evidence type="ECO:0000259" key="7">
    <source>
        <dbReference type="Pfam" id="PF00931"/>
    </source>
</evidence>
<evidence type="ECO:0000256" key="4">
    <source>
        <dbReference type="ARBA" id="ARBA00022803"/>
    </source>
</evidence>
<keyword evidence="3" id="KW-0677">Repeat</keyword>
<dbReference type="SUPFAM" id="SSF52540">
    <property type="entry name" value="P-loop containing nucleoside triphosphate hydrolases"/>
    <property type="match status" value="1"/>
</dbReference>
<gene>
    <name evidence="9" type="ORF">E5S67_04336</name>
</gene>
<dbReference type="Pfam" id="PF26355">
    <property type="entry name" value="HTH_VMAP-M9"/>
    <property type="match status" value="1"/>
</dbReference>
<protein>
    <submittedName>
        <fullName evidence="9">Uncharacterized protein</fullName>
    </submittedName>
</protein>
<dbReference type="InterPro" id="IPR058651">
    <property type="entry name" value="HTH_VMAP-M9"/>
</dbReference>
<comment type="subcellular location">
    <subcellularLocation>
        <location evidence="1">Cytoplasm</location>
    </subcellularLocation>
</comment>
<dbReference type="EMBL" id="SRRZ01000089">
    <property type="protein sequence ID" value="NQE36571.1"/>
    <property type="molecule type" value="Genomic_DNA"/>
</dbReference>
<reference evidence="9 10" key="1">
    <citation type="journal article" date="2020" name="Sci. Rep.">
        <title>A novel cyanobacterial geosmin producer, revising GeoA distribution and dispersion patterns in Bacteria.</title>
        <authorList>
            <person name="Churro C."/>
            <person name="Semedo-Aguiar A.P."/>
            <person name="Silva A.D."/>
            <person name="Pereira-Leal J.B."/>
            <person name="Leite R.B."/>
        </authorList>
    </citation>
    <scope>NUCLEOTIDE SEQUENCE [LARGE SCALE GENOMIC DNA]</scope>
    <source>
        <strain evidence="9 10">IPMA8</strain>
    </source>
</reference>
<proteinExistence type="inferred from homology"/>
<comment type="caution">
    <text evidence="9">The sequence shown here is derived from an EMBL/GenBank/DDBJ whole genome shotgun (WGS) entry which is preliminary data.</text>
</comment>
<organism evidence="9 10">
    <name type="scientific">Microcoleus asticus IPMA8</name>
    <dbReference type="NCBI Taxonomy" id="2563858"/>
    <lineage>
        <taxon>Bacteria</taxon>
        <taxon>Bacillati</taxon>
        <taxon>Cyanobacteriota</taxon>
        <taxon>Cyanophyceae</taxon>
        <taxon>Oscillatoriophycideae</taxon>
        <taxon>Oscillatoriales</taxon>
        <taxon>Microcoleaceae</taxon>
        <taxon>Microcoleus</taxon>
        <taxon>Microcoleus asticus</taxon>
    </lineage>
</organism>
<dbReference type="InterPro" id="IPR051476">
    <property type="entry name" value="Bac_ResReg_Asp_Phosphatase"/>
</dbReference>
<feature type="repeat" description="TPR" evidence="6">
    <location>
        <begin position="685"/>
        <end position="718"/>
    </location>
</feature>
<evidence type="ECO:0000256" key="3">
    <source>
        <dbReference type="ARBA" id="ARBA00022737"/>
    </source>
</evidence>
<dbReference type="PANTHER" id="PTHR46630:SF1">
    <property type="entry name" value="TETRATRICOPEPTIDE REPEAT PROTEIN 29"/>
    <property type="match status" value="1"/>
</dbReference>
<evidence type="ECO:0000313" key="10">
    <source>
        <dbReference type="Proteomes" id="UP000702425"/>
    </source>
</evidence>
<comment type="similarity">
    <text evidence="5">Belongs to the Rap family.</text>
</comment>
<keyword evidence="10" id="KW-1185">Reference proteome</keyword>
<evidence type="ECO:0000256" key="2">
    <source>
        <dbReference type="ARBA" id="ARBA00022490"/>
    </source>
</evidence>
<dbReference type="PANTHER" id="PTHR46630">
    <property type="entry name" value="TETRATRICOPEPTIDE REPEAT PROTEIN 29"/>
    <property type="match status" value="1"/>
</dbReference>